<protein>
    <submittedName>
        <fullName evidence="2">Uncharacterized protein</fullName>
    </submittedName>
</protein>
<sequence>MKAFLAAVIFAVALAAGASFVLNDSYQTPASAAFTTEGARVGDPGSNLLTN</sequence>
<feature type="chain" id="PRO_5031375016" evidence="1">
    <location>
        <begin position="19"/>
        <end position="51"/>
    </location>
</feature>
<dbReference type="Proteomes" id="UP000526408">
    <property type="component" value="Unassembled WGS sequence"/>
</dbReference>
<feature type="signal peptide" evidence="1">
    <location>
        <begin position="1"/>
        <end position="18"/>
    </location>
</feature>
<accession>A0A7X6H0E2</accession>
<dbReference type="RefSeq" id="WP_168622864.1">
    <property type="nucleotide sequence ID" value="NZ_JAAZQQ010000002.1"/>
</dbReference>
<keyword evidence="1" id="KW-0732">Signal</keyword>
<evidence type="ECO:0000313" key="2">
    <source>
        <dbReference type="EMBL" id="NKX44497.1"/>
    </source>
</evidence>
<dbReference type="EMBL" id="JAAZQQ010000002">
    <property type="protein sequence ID" value="NKX44497.1"/>
    <property type="molecule type" value="Genomic_DNA"/>
</dbReference>
<proteinExistence type="predicted"/>
<organism evidence="2 3">
    <name type="scientific">Roseicyclus persicicus</name>
    <dbReference type="NCBI Taxonomy" id="2650661"/>
    <lineage>
        <taxon>Bacteria</taxon>
        <taxon>Pseudomonadati</taxon>
        <taxon>Pseudomonadota</taxon>
        <taxon>Alphaproteobacteria</taxon>
        <taxon>Rhodobacterales</taxon>
        <taxon>Roseobacteraceae</taxon>
        <taxon>Roseicyclus</taxon>
    </lineage>
</organism>
<reference evidence="2 3" key="1">
    <citation type="submission" date="2020-04" db="EMBL/GenBank/DDBJ databases">
        <authorList>
            <person name="Yoon J."/>
        </authorList>
    </citation>
    <scope>NUCLEOTIDE SEQUENCE [LARGE SCALE GENOMIC DNA]</scope>
    <source>
        <strain evidence="2 3">KMU-115</strain>
    </source>
</reference>
<dbReference type="AlphaFoldDB" id="A0A7X6H0E2"/>
<comment type="caution">
    <text evidence="2">The sequence shown here is derived from an EMBL/GenBank/DDBJ whole genome shotgun (WGS) entry which is preliminary data.</text>
</comment>
<evidence type="ECO:0000256" key="1">
    <source>
        <dbReference type="SAM" id="SignalP"/>
    </source>
</evidence>
<keyword evidence="3" id="KW-1185">Reference proteome</keyword>
<evidence type="ECO:0000313" key="3">
    <source>
        <dbReference type="Proteomes" id="UP000526408"/>
    </source>
</evidence>
<name>A0A7X6H0E2_9RHOB</name>
<gene>
    <name evidence="2" type="ORF">HCU73_07835</name>
</gene>